<evidence type="ECO:0000259" key="6">
    <source>
        <dbReference type="Pfam" id="PF16005"/>
    </source>
</evidence>
<keyword evidence="8" id="KW-1185">Reference proteome</keyword>
<sequence>MEHRGKHGGSGACGWPLLLPSPYNWQEDGSFPPVLHKLPKDCSVIPETEWKSRALLTVDIVNPGNLVEITILGQPRVQNQVKRVLLSLSSWPPEHRARVVMMEQLEESLKACAPCPQTPQCPVA</sequence>
<proteinExistence type="inferred from homology"/>
<evidence type="ECO:0000313" key="8">
    <source>
        <dbReference type="Proteomes" id="UP000694387"/>
    </source>
</evidence>
<dbReference type="Ensembl" id="ENSEAST00005036649.2">
    <property type="protein sequence ID" value="ENSEASP00005033614.2"/>
    <property type="gene ID" value="ENSEASG00005023029.2"/>
</dbReference>
<dbReference type="InterPro" id="IPR051778">
    <property type="entry name" value="KHDC1"/>
</dbReference>
<reference evidence="7" key="3">
    <citation type="submission" date="2025-09" db="UniProtKB">
        <authorList>
            <consortium name="Ensembl"/>
        </authorList>
    </citation>
    <scope>IDENTIFICATION</scope>
</reference>
<dbReference type="PANTHER" id="PTHR19447">
    <property type="entry name" value="OOCYTE-EXPRESSED PROTEIN HOMOLOG-RELATED"/>
    <property type="match status" value="1"/>
</dbReference>
<evidence type="ECO:0000256" key="1">
    <source>
        <dbReference type="ARBA" id="ARBA00004123"/>
    </source>
</evidence>
<dbReference type="InterPro" id="IPR036612">
    <property type="entry name" value="KH_dom_type_1_sf"/>
</dbReference>
<dbReference type="GO" id="GO:0035088">
    <property type="term" value="P:establishment or maintenance of apical/basal cell polarity"/>
    <property type="evidence" value="ECO:0007669"/>
    <property type="project" value="TreeGrafter"/>
</dbReference>
<protein>
    <recommendedName>
        <fullName evidence="6">KH-like RNA-binding domain-containing protein</fullName>
    </recommendedName>
</protein>
<dbReference type="GO" id="GO:0003723">
    <property type="term" value="F:RNA binding"/>
    <property type="evidence" value="ECO:0007669"/>
    <property type="project" value="InterPro"/>
</dbReference>
<accession>A0A8C4MZC4</accession>
<reference evidence="7" key="2">
    <citation type="submission" date="2025-08" db="UniProtKB">
        <authorList>
            <consortium name="Ensembl"/>
        </authorList>
    </citation>
    <scope>IDENTIFICATION</scope>
</reference>
<evidence type="ECO:0000256" key="2">
    <source>
        <dbReference type="ARBA" id="ARBA00004496"/>
    </source>
</evidence>
<keyword evidence="4" id="KW-0963">Cytoplasm</keyword>
<dbReference type="Proteomes" id="UP000694387">
    <property type="component" value="Chromosome 10"/>
</dbReference>
<dbReference type="GO" id="GO:0005737">
    <property type="term" value="C:cytoplasm"/>
    <property type="evidence" value="ECO:0007669"/>
    <property type="project" value="UniProtKB-SubCell"/>
</dbReference>
<evidence type="ECO:0000313" key="7">
    <source>
        <dbReference type="Ensembl" id="ENSEASP00005033614.2"/>
    </source>
</evidence>
<dbReference type="PANTHER" id="PTHR19447:SF14">
    <property type="entry name" value="OOCYTE-EXPRESSED PROTEIN HOMOLOG"/>
    <property type="match status" value="1"/>
</dbReference>
<evidence type="ECO:0000256" key="3">
    <source>
        <dbReference type="ARBA" id="ARBA00009081"/>
    </source>
</evidence>
<dbReference type="Gene3D" id="3.30.1370.10">
    <property type="entry name" value="K Homology domain, type 1"/>
    <property type="match status" value="1"/>
</dbReference>
<dbReference type="GO" id="GO:0005634">
    <property type="term" value="C:nucleus"/>
    <property type="evidence" value="ECO:0007669"/>
    <property type="project" value="UniProtKB-SubCell"/>
</dbReference>
<dbReference type="GeneTree" id="ENSGT00940000162097"/>
<dbReference type="Pfam" id="PF16005">
    <property type="entry name" value="MOEP19"/>
    <property type="match status" value="1"/>
</dbReference>
<dbReference type="GO" id="GO:0032991">
    <property type="term" value="C:protein-containing complex"/>
    <property type="evidence" value="ECO:0007669"/>
    <property type="project" value="TreeGrafter"/>
</dbReference>
<dbReference type="GO" id="GO:0009880">
    <property type="term" value="P:embryonic pattern specification"/>
    <property type="evidence" value="ECO:0007669"/>
    <property type="project" value="TreeGrafter"/>
</dbReference>
<name>A0A8C4MZC4_EQUAS</name>
<feature type="domain" description="KH-like RNA-binding" evidence="6">
    <location>
        <begin position="41"/>
        <end position="95"/>
    </location>
</feature>
<organism evidence="7 8">
    <name type="scientific">Equus asinus</name>
    <name type="common">Donkey</name>
    <name type="synonym">Equus africanus asinus</name>
    <dbReference type="NCBI Taxonomy" id="9793"/>
    <lineage>
        <taxon>Eukaryota</taxon>
        <taxon>Metazoa</taxon>
        <taxon>Chordata</taxon>
        <taxon>Craniata</taxon>
        <taxon>Vertebrata</taxon>
        <taxon>Euteleostomi</taxon>
        <taxon>Mammalia</taxon>
        <taxon>Eutheria</taxon>
        <taxon>Laurasiatheria</taxon>
        <taxon>Perissodactyla</taxon>
        <taxon>Equidae</taxon>
        <taxon>Equus</taxon>
    </lineage>
</organism>
<reference evidence="7 8" key="1">
    <citation type="journal article" date="2020" name="Nat. Commun.">
        <title>Donkey genomes provide new insights into domestication and selection for coat color.</title>
        <authorList>
            <person name="Wang"/>
            <person name="C."/>
            <person name="Li"/>
            <person name="H."/>
            <person name="Guo"/>
            <person name="Y."/>
            <person name="Huang"/>
            <person name="J."/>
            <person name="Sun"/>
            <person name="Y."/>
            <person name="Min"/>
            <person name="J."/>
            <person name="Wang"/>
            <person name="J."/>
            <person name="Fang"/>
            <person name="X."/>
            <person name="Zhao"/>
            <person name="Z."/>
            <person name="Wang"/>
            <person name="S."/>
            <person name="Zhang"/>
            <person name="Y."/>
            <person name="Liu"/>
            <person name="Q."/>
            <person name="Jiang"/>
            <person name="Q."/>
            <person name="Wang"/>
            <person name="X."/>
            <person name="Guo"/>
            <person name="Y."/>
            <person name="Yang"/>
            <person name="C."/>
            <person name="Wang"/>
            <person name="Y."/>
            <person name="Tian"/>
            <person name="F."/>
            <person name="Zhuang"/>
            <person name="G."/>
            <person name="Fan"/>
            <person name="Y."/>
            <person name="Gao"/>
            <person name="Q."/>
            <person name="Li"/>
            <person name="Y."/>
            <person name="Ju"/>
            <person name="Z."/>
            <person name="Li"/>
            <person name="J."/>
            <person name="Li"/>
            <person name="R."/>
            <person name="Hou"/>
            <person name="M."/>
            <person name="Yang"/>
            <person name="G."/>
            <person name="Liu"/>
            <person name="G."/>
            <person name="Liu"/>
            <person name="W."/>
            <person name="Guo"/>
            <person name="J."/>
            <person name="Pan"/>
            <person name="S."/>
            <person name="Fan"/>
            <person name="G."/>
            <person name="Zhang"/>
            <person name="W."/>
            <person name="Zhang"/>
            <person name="R."/>
            <person name="Yu"/>
            <person name="J."/>
            <person name="Zhang"/>
            <person name="X."/>
            <person name="Yin"/>
            <person name="Q."/>
            <person name="Ji"/>
            <person name="C."/>
            <person name="Jin"/>
            <person name="Y."/>
            <person name="Yue"/>
            <person name="G."/>
            <person name="Liu"/>
            <person name="M."/>
            <person name="Xu"/>
            <person name="J."/>
            <person name="Liu"/>
            <person name="S."/>
            <person name="Jordana"/>
            <person name="J."/>
            <person name="Noce"/>
            <person name="A."/>
            <person name="Amills"/>
            <person name="M."/>
            <person name="Wu"/>
            <person name="D.D."/>
            <person name="Li"/>
            <person name="S."/>
            <person name="Zhou"/>
            <person name="X. and Zhong"/>
            <person name="J."/>
        </authorList>
    </citation>
    <scope>NUCLEOTIDE SEQUENCE [LARGE SCALE GENOMIC DNA]</scope>
</reference>
<evidence type="ECO:0000256" key="5">
    <source>
        <dbReference type="ARBA" id="ARBA00023242"/>
    </source>
</evidence>
<keyword evidence="5" id="KW-0539">Nucleus</keyword>
<dbReference type="InterPro" id="IPR031952">
    <property type="entry name" value="MOEP19_KH-like"/>
</dbReference>
<dbReference type="AlphaFoldDB" id="A0A8C4MZC4"/>
<evidence type="ECO:0000256" key="4">
    <source>
        <dbReference type="ARBA" id="ARBA00022490"/>
    </source>
</evidence>
<comment type="similarity">
    <text evidence="3">Belongs to the KHDC1 family.</text>
</comment>
<comment type="subcellular location">
    <subcellularLocation>
        <location evidence="2">Cytoplasm</location>
    </subcellularLocation>
    <subcellularLocation>
        <location evidence="1">Nucleus</location>
    </subcellularLocation>
</comment>